<protein>
    <submittedName>
        <fullName evidence="1">DUF488 family protein</fullName>
    </submittedName>
</protein>
<keyword evidence="2" id="KW-1185">Reference proteome</keyword>
<dbReference type="InterPro" id="IPR052552">
    <property type="entry name" value="YeaO-like"/>
</dbReference>
<dbReference type="PANTHER" id="PTHR36849">
    <property type="entry name" value="CYTOPLASMIC PROTEIN-RELATED"/>
    <property type="match status" value="1"/>
</dbReference>
<dbReference type="OrthoDB" id="9790745at2"/>
<dbReference type="EMBL" id="STGY01000037">
    <property type="protein sequence ID" value="THV41893.1"/>
    <property type="molecule type" value="Genomic_DNA"/>
</dbReference>
<proteinExistence type="predicted"/>
<reference evidence="1 2" key="2">
    <citation type="submission" date="2019-05" db="EMBL/GenBank/DDBJ databases">
        <title>Glycomyces buryatensis sp. nov.</title>
        <authorList>
            <person name="Nikitina E."/>
        </authorList>
    </citation>
    <scope>NUCLEOTIDE SEQUENCE [LARGE SCALE GENOMIC DNA]</scope>
    <source>
        <strain evidence="1 2">18</strain>
    </source>
</reference>
<reference evidence="2" key="1">
    <citation type="submission" date="2019-04" db="EMBL/GenBank/DDBJ databases">
        <title>Nocardioides xinjiangensis sp. nov.</title>
        <authorList>
            <person name="Liu S."/>
        </authorList>
    </citation>
    <scope>NUCLEOTIDE SEQUENCE [LARGE SCALE GENOMIC DNA]</scope>
    <source>
        <strain evidence="2">18</strain>
    </source>
</reference>
<dbReference type="RefSeq" id="WP_136534256.1">
    <property type="nucleotide sequence ID" value="NZ_STGY01000037.1"/>
</dbReference>
<dbReference type="Pfam" id="PF22752">
    <property type="entry name" value="DUF488-N3i"/>
    <property type="match status" value="1"/>
</dbReference>
<dbReference type="Proteomes" id="UP000308760">
    <property type="component" value="Unassembled WGS sequence"/>
</dbReference>
<name>A0A4S8QBI0_9ACTN</name>
<comment type="caution">
    <text evidence="1">The sequence shown here is derived from an EMBL/GenBank/DDBJ whole genome shotgun (WGS) entry which is preliminary data.</text>
</comment>
<gene>
    <name evidence="1" type="ORF">FAB82_09245</name>
</gene>
<dbReference type="AlphaFoldDB" id="A0A4S8QBI0"/>
<accession>A0A4S8QBI0</accession>
<evidence type="ECO:0000313" key="1">
    <source>
        <dbReference type="EMBL" id="THV41893.1"/>
    </source>
</evidence>
<dbReference type="PANTHER" id="PTHR36849:SF1">
    <property type="entry name" value="CYTOPLASMIC PROTEIN"/>
    <property type="match status" value="1"/>
</dbReference>
<sequence length="121" mass="13779">MADFTIERVYDYRQEAPPAGAVFMVDRLWPRGVSKEDVAGAEWLPDAAPSPNLRIWFGHRPERFEEFAQRYRSELDGHPERTEPILTAAAAGPVTLLYAAKDPRINHALVLKNWCEENLTS</sequence>
<organism evidence="1 2">
    <name type="scientific">Glycomyces buryatensis</name>
    <dbReference type="NCBI Taxonomy" id="2570927"/>
    <lineage>
        <taxon>Bacteria</taxon>
        <taxon>Bacillati</taxon>
        <taxon>Actinomycetota</taxon>
        <taxon>Actinomycetes</taxon>
        <taxon>Glycomycetales</taxon>
        <taxon>Glycomycetaceae</taxon>
        <taxon>Glycomyces</taxon>
    </lineage>
</organism>
<evidence type="ECO:0000313" key="2">
    <source>
        <dbReference type="Proteomes" id="UP000308760"/>
    </source>
</evidence>